<proteinExistence type="predicted"/>
<reference evidence="1" key="1">
    <citation type="submission" date="2022-08" db="UniProtKB">
        <authorList>
            <consortium name="EnsemblMetazoa"/>
        </authorList>
    </citation>
    <scope>IDENTIFICATION</scope>
</reference>
<accession>A0A8W7PIY1</accession>
<evidence type="ECO:0000313" key="1">
    <source>
        <dbReference type="EnsemblMetazoa" id="ACOM031904-PA.1"/>
    </source>
</evidence>
<protein>
    <submittedName>
        <fullName evidence="1">Uncharacterized protein</fullName>
    </submittedName>
</protein>
<dbReference type="Proteomes" id="UP000075882">
    <property type="component" value="Unassembled WGS sequence"/>
</dbReference>
<organism evidence="1">
    <name type="scientific">Anopheles coluzzii</name>
    <name type="common">African malaria mosquito</name>
    <dbReference type="NCBI Taxonomy" id="1518534"/>
    <lineage>
        <taxon>Eukaryota</taxon>
        <taxon>Metazoa</taxon>
        <taxon>Ecdysozoa</taxon>
        <taxon>Arthropoda</taxon>
        <taxon>Hexapoda</taxon>
        <taxon>Insecta</taxon>
        <taxon>Pterygota</taxon>
        <taxon>Neoptera</taxon>
        <taxon>Endopterygota</taxon>
        <taxon>Diptera</taxon>
        <taxon>Nematocera</taxon>
        <taxon>Culicoidea</taxon>
        <taxon>Culicidae</taxon>
        <taxon>Anophelinae</taxon>
        <taxon>Anopheles</taxon>
    </lineage>
</organism>
<sequence length="239" mass="26255">MPASCIRHGWDVRNYRHSNRRWKQLGQLAEVISAVLRITLHNFGQWSVRISFDEFRQGRGEEFVHYFVDEEEHAHVLTRSKRTSLLDAPNEEQCSVGSDSSLSPRQPYATGFFGTCCFSCAIRSASRVRASFLIASRWAVFMRVASILLLNASTAWRNCSSRSLVRALSFASAAKSTVRGAFGMVTLFGAAACSSASEQTAATSSSNSTGTAFIVVAVEGLIALRNGANEKTMQREVKA</sequence>
<dbReference type="EnsemblMetazoa" id="ACOM031904-RA">
    <property type="protein sequence ID" value="ACOM031904-PA.1"/>
    <property type="gene ID" value="ACOM031904"/>
</dbReference>
<dbReference type="AlphaFoldDB" id="A0A8W7PIY1"/>
<name>A0A8W7PIY1_ANOCL</name>